<dbReference type="RefSeq" id="WP_128771162.1">
    <property type="nucleotide sequence ID" value="NZ_RXOC01000018.1"/>
</dbReference>
<name>A0A4Q0M3V4_9SPHI</name>
<dbReference type="Proteomes" id="UP000290848">
    <property type="component" value="Unassembled WGS sequence"/>
</dbReference>
<comment type="caution">
    <text evidence="1">The sequence shown here is derived from an EMBL/GenBank/DDBJ whole genome shotgun (WGS) entry which is preliminary data.</text>
</comment>
<accession>A0A4Q0M3V4</accession>
<gene>
    <name evidence="1" type="ORF">EKH83_19615</name>
</gene>
<reference evidence="1 2" key="1">
    <citation type="submission" date="2018-12" db="EMBL/GenBank/DDBJ databases">
        <title>The Draft Genome Sequence of the Soil Bacterium Pedobacter tournemirensis R1.</title>
        <authorList>
            <person name="He J."/>
        </authorList>
    </citation>
    <scope>NUCLEOTIDE SEQUENCE [LARGE SCALE GENOMIC DNA]</scope>
    <source>
        <strain evidence="1 2">R1</strain>
    </source>
</reference>
<dbReference type="InterPro" id="IPR019861">
    <property type="entry name" value="PorP/SprF_Bacteroidetes"/>
</dbReference>
<evidence type="ECO:0000313" key="1">
    <source>
        <dbReference type="EMBL" id="RXF67359.1"/>
    </source>
</evidence>
<proteinExistence type="predicted"/>
<sequence length="335" mass="37157">MKSCLGLVFFSFISVLVYGQGQPRSTQYIFNNYLLNPALSGIDNYIDVKMGFRNQWQGLEGAPETYYVSLNAPFGEDFIRSSVNTFPAEGENPMSRQYVNSFMSAEPHHGVGFHAITDKAGRIRQTSVNATYAYHLGLSEVLNLSVGVSGGFSSIGIDVEGVVGDQSDVLFTADYNNRIRPDVGLGIWLYTPRFFLGASGKQLVGKHWKTVDGQRTVEQYQQPSFYGTVGYKFFVGEDLAVIPSGLLSYALNSPAAIDANLKLAYKDKLWMGSGFRNNDSYSLMAGFNVGYLINLSYSYDFTTSPLKHVNNGSHEIVLGLLLNNRYKVNCSQRQF</sequence>
<dbReference type="NCBIfam" id="TIGR03519">
    <property type="entry name" value="T9SS_PorP_fam"/>
    <property type="match status" value="1"/>
</dbReference>
<evidence type="ECO:0000313" key="2">
    <source>
        <dbReference type="Proteomes" id="UP000290848"/>
    </source>
</evidence>
<dbReference type="EMBL" id="RXOC01000018">
    <property type="protein sequence ID" value="RXF67359.1"/>
    <property type="molecule type" value="Genomic_DNA"/>
</dbReference>
<organism evidence="1 2">
    <name type="scientific">Arcticibacter tournemirensis</name>
    <dbReference type="NCBI Taxonomy" id="699437"/>
    <lineage>
        <taxon>Bacteria</taxon>
        <taxon>Pseudomonadati</taxon>
        <taxon>Bacteroidota</taxon>
        <taxon>Sphingobacteriia</taxon>
        <taxon>Sphingobacteriales</taxon>
        <taxon>Sphingobacteriaceae</taxon>
        <taxon>Arcticibacter</taxon>
    </lineage>
</organism>
<dbReference type="Pfam" id="PF11751">
    <property type="entry name" value="PorP_SprF"/>
    <property type="match status" value="1"/>
</dbReference>
<dbReference type="AlphaFoldDB" id="A0A4Q0M3V4"/>
<protein>
    <submittedName>
        <fullName evidence="1">Type IX secretion system membrane protein PorP/SprF</fullName>
    </submittedName>
</protein>